<proteinExistence type="predicted"/>
<dbReference type="Proteomes" id="UP000663852">
    <property type="component" value="Unassembled WGS sequence"/>
</dbReference>
<evidence type="ECO:0000256" key="1">
    <source>
        <dbReference type="SAM" id="Phobius"/>
    </source>
</evidence>
<keyword evidence="1" id="KW-0812">Transmembrane</keyword>
<feature type="transmembrane region" description="Helical" evidence="1">
    <location>
        <begin position="28"/>
        <end position="47"/>
    </location>
</feature>
<accession>A0A814V8C8</accession>
<dbReference type="OrthoDB" id="419709at2759"/>
<sequence>MRGHEKANRSRSSEARTSSNRCRIMLNVFKYPAINHLVLLFLLLVFINKSFTYSVTGSVYQQKFYIFCDRLVKPNIALECVKMNVFIRRSRVLIVVLLLITVLLYFYWKSNLSIRSLTNKPRATLTFWASNLHHGCRVDTATLLQGLNQEIVIADHFQRNNYYRSALTRPHILFAGDQRALAPFLRSHITHSDSLAEKDIQDFFNYYHKDPLMLRVNAFFCSFPSSMCEIYMPFNRTIIWLPAHRFTLGRCSRAEIDRLILHMQQSVRPEQQQPKHFIAAGGRYDQEYIKYYTGLDSILLPVNSLWYAFNVTKFTQARPEILLGPLQKAGHPFIINMTAAAQALNSSFRFATAKSLYKHYQLQQITDHRAVVLLPYAVLSYGITELYALGVPIFIPSIDFIVKLKVVSDRTLIDPFYCGRKMKFTDMPKQHPKSNHPYSPEDVQSPEAIAYWLQFADYYQLPHIQTFSSWIDLIDKLSKTDFKMVHEKMYQENLRRKADLTMKWESLFAQIDPNQRIIPGDYATAIKQLWNTSQLQVF</sequence>
<organism evidence="2 3">
    <name type="scientific">Adineta ricciae</name>
    <name type="common">Rotifer</name>
    <dbReference type="NCBI Taxonomy" id="249248"/>
    <lineage>
        <taxon>Eukaryota</taxon>
        <taxon>Metazoa</taxon>
        <taxon>Spiralia</taxon>
        <taxon>Gnathifera</taxon>
        <taxon>Rotifera</taxon>
        <taxon>Eurotatoria</taxon>
        <taxon>Bdelloidea</taxon>
        <taxon>Adinetida</taxon>
        <taxon>Adinetidae</taxon>
        <taxon>Adineta</taxon>
    </lineage>
</organism>
<evidence type="ECO:0000313" key="2">
    <source>
        <dbReference type="EMBL" id="CAF1185584.1"/>
    </source>
</evidence>
<dbReference type="AlphaFoldDB" id="A0A814V8C8"/>
<name>A0A814V8C8_ADIRI</name>
<comment type="caution">
    <text evidence="2">The sequence shown here is derived from an EMBL/GenBank/DDBJ whole genome shotgun (WGS) entry which is preliminary data.</text>
</comment>
<evidence type="ECO:0000313" key="3">
    <source>
        <dbReference type="Proteomes" id="UP000663852"/>
    </source>
</evidence>
<keyword evidence="1" id="KW-1133">Transmembrane helix</keyword>
<reference evidence="2" key="1">
    <citation type="submission" date="2021-02" db="EMBL/GenBank/DDBJ databases">
        <authorList>
            <person name="Nowell W R."/>
        </authorList>
    </citation>
    <scope>NUCLEOTIDE SEQUENCE</scope>
</reference>
<dbReference type="EMBL" id="CAJNOJ010000139">
    <property type="protein sequence ID" value="CAF1185584.1"/>
    <property type="molecule type" value="Genomic_DNA"/>
</dbReference>
<gene>
    <name evidence="2" type="ORF">EDS130_LOCUS24503</name>
</gene>
<keyword evidence="1" id="KW-0472">Membrane</keyword>
<feature type="transmembrane region" description="Helical" evidence="1">
    <location>
        <begin position="92"/>
        <end position="108"/>
    </location>
</feature>
<protein>
    <submittedName>
        <fullName evidence="2">Uncharacterized protein</fullName>
    </submittedName>
</protein>